<proteinExistence type="predicted"/>
<name>A0AAW2FS34_9HYME</name>
<dbReference type="EMBL" id="JADYXP020000008">
    <property type="protein sequence ID" value="KAL0118163.1"/>
    <property type="molecule type" value="Genomic_DNA"/>
</dbReference>
<gene>
    <name evidence="1" type="ORF">PUN28_009080</name>
</gene>
<dbReference type="AlphaFoldDB" id="A0AAW2FS34"/>
<dbReference type="Proteomes" id="UP001430953">
    <property type="component" value="Unassembled WGS sequence"/>
</dbReference>
<organism evidence="1 2">
    <name type="scientific">Cardiocondyla obscurior</name>
    <dbReference type="NCBI Taxonomy" id="286306"/>
    <lineage>
        <taxon>Eukaryota</taxon>
        <taxon>Metazoa</taxon>
        <taxon>Ecdysozoa</taxon>
        <taxon>Arthropoda</taxon>
        <taxon>Hexapoda</taxon>
        <taxon>Insecta</taxon>
        <taxon>Pterygota</taxon>
        <taxon>Neoptera</taxon>
        <taxon>Endopterygota</taxon>
        <taxon>Hymenoptera</taxon>
        <taxon>Apocrita</taxon>
        <taxon>Aculeata</taxon>
        <taxon>Formicoidea</taxon>
        <taxon>Formicidae</taxon>
        <taxon>Myrmicinae</taxon>
        <taxon>Cardiocondyla</taxon>
    </lineage>
</organism>
<accession>A0AAW2FS34</accession>
<comment type="caution">
    <text evidence="1">The sequence shown here is derived from an EMBL/GenBank/DDBJ whole genome shotgun (WGS) entry which is preliminary data.</text>
</comment>
<keyword evidence="2" id="KW-1185">Reference proteome</keyword>
<protein>
    <submittedName>
        <fullName evidence="1">Uncharacterized protein</fullName>
    </submittedName>
</protein>
<evidence type="ECO:0000313" key="1">
    <source>
        <dbReference type="EMBL" id="KAL0118163.1"/>
    </source>
</evidence>
<evidence type="ECO:0000313" key="2">
    <source>
        <dbReference type="Proteomes" id="UP001430953"/>
    </source>
</evidence>
<sequence length="111" mass="12881">MRQDQVIEYISEFIESVVISSSFFREDLQLLNRILFIISLNYLINLLTLKNVLISTIVKKESTDRQFEKLKIDDNYTSRNCKNTGITSTLRCSTAFLHRSAREGKSGEDVR</sequence>
<reference evidence="1 2" key="1">
    <citation type="submission" date="2023-03" db="EMBL/GenBank/DDBJ databases">
        <title>High recombination rates correlate with genetic variation in Cardiocondyla obscurior ants.</title>
        <authorList>
            <person name="Errbii M."/>
        </authorList>
    </citation>
    <scope>NUCLEOTIDE SEQUENCE [LARGE SCALE GENOMIC DNA]</scope>
    <source>
        <strain evidence="1">Alpha-2009</strain>
        <tissue evidence="1">Whole body</tissue>
    </source>
</reference>